<name>A0A2V3A708_9BACI</name>
<accession>A0A2V3A708</accession>
<sequence>MTWAVLVPIILVSLLKILLTCLPTGTVNWLIGIFETHSKLNEKDVTITISGMRLEGEEKLSIINYFNEAIFIKKHYIHPGNEQNFSHPVNSRTPIVIDVKSRNKDVRLWIYSYNDRIEVVKLNKKKVIAYSLMSESLQNSFLAVHGS</sequence>
<evidence type="ECO:0000313" key="1">
    <source>
        <dbReference type="EMBL" id="PWW32556.1"/>
    </source>
</evidence>
<dbReference type="OrthoDB" id="2718899at2"/>
<dbReference type="Proteomes" id="UP000247150">
    <property type="component" value="Unassembled WGS sequence"/>
</dbReference>
<dbReference type="AlphaFoldDB" id="A0A2V3A708"/>
<dbReference type="InterPro" id="IPR019723">
    <property type="entry name" value="Uncharacterised_YfmQ"/>
</dbReference>
<reference evidence="1 2" key="1">
    <citation type="submission" date="2018-05" db="EMBL/GenBank/DDBJ databases">
        <title>Freshwater and sediment microbial communities from various areas in North America, analyzing microbe dynamics in response to fracking.</title>
        <authorList>
            <person name="Lamendella R."/>
        </authorList>
    </citation>
    <scope>NUCLEOTIDE SEQUENCE [LARGE SCALE GENOMIC DNA]</scope>
    <source>
        <strain evidence="1 2">15_TX</strain>
    </source>
</reference>
<gene>
    <name evidence="1" type="ORF">DFO73_101821</name>
</gene>
<evidence type="ECO:0000313" key="2">
    <source>
        <dbReference type="Proteomes" id="UP000247150"/>
    </source>
</evidence>
<comment type="caution">
    <text evidence="1">The sequence shown here is derived from an EMBL/GenBank/DDBJ whole genome shotgun (WGS) entry which is preliminary data.</text>
</comment>
<dbReference type="RefSeq" id="WP_110063462.1">
    <property type="nucleotide sequence ID" value="NZ_QGTW01000001.1"/>
</dbReference>
<dbReference type="Pfam" id="PF10787">
    <property type="entry name" value="YfmQ"/>
    <property type="match status" value="1"/>
</dbReference>
<dbReference type="EMBL" id="QGTW01000001">
    <property type="protein sequence ID" value="PWW32556.1"/>
    <property type="molecule type" value="Genomic_DNA"/>
</dbReference>
<organism evidence="1 2">
    <name type="scientific">Cytobacillus oceanisediminis</name>
    <dbReference type="NCBI Taxonomy" id="665099"/>
    <lineage>
        <taxon>Bacteria</taxon>
        <taxon>Bacillati</taxon>
        <taxon>Bacillota</taxon>
        <taxon>Bacilli</taxon>
        <taxon>Bacillales</taxon>
        <taxon>Bacillaceae</taxon>
        <taxon>Cytobacillus</taxon>
    </lineage>
</organism>
<protein>
    <submittedName>
        <fullName evidence="1">Uncharacterized protein YfmQ</fullName>
    </submittedName>
</protein>
<proteinExistence type="predicted"/>